<evidence type="ECO:0000313" key="5">
    <source>
        <dbReference type="EMBL" id="JAG36960.1"/>
    </source>
</evidence>
<dbReference type="InterPro" id="IPR050082">
    <property type="entry name" value="RNA_methyltr_RlmE"/>
</dbReference>
<dbReference type="GO" id="GO:0002181">
    <property type="term" value="P:cytoplasmic translation"/>
    <property type="evidence" value="ECO:0007669"/>
    <property type="project" value="TreeGrafter"/>
</dbReference>
<evidence type="ECO:0000256" key="2">
    <source>
        <dbReference type="ARBA" id="ARBA00022679"/>
    </source>
</evidence>
<dbReference type="PANTHER" id="PTHR10920">
    <property type="entry name" value="RIBOSOMAL RNA METHYLTRANSFERASE"/>
    <property type="match status" value="1"/>
</dbReference>
<evidence type="ECO:0000256" key="3">
    <source>
        <dbReference type="ARBA" id="ARBA00022691"/>
    </source>
</evidence>
<evidence type="ECO:0000259" key="4">
    <source>
        <dbReference type="Pfam" id="PF01728"/>
    </source>
</evidence>
<protein>
    <submittedName>
        <fullName evidence="5">Putative ribosomal RNA methyltransferase CG5220</fullName>
    </submittedName>
</protein>
<organism evidence="5">
    <name type="scientific">Lygus hesperus</name>
    <name type="common">Western plant bug</name>
    <dbReference type="NCBI Taxonomy" id="30085"/>
    <lineage>
        <taxon>Eukaryota</taxon>
        <taxon>Metazoa</taxon>
        <taxon>Ecdysozoa</taxon>
        <taxon>Arthropoda</taxon>
        <taxon>Hexapoda</taxon>
        <taxon>Insecta</taxon>
        <taxon>Pterygota</taxon>
        <taxon>Neoptera</taxon>
        <taxon>Paraneoptera</taxon>
        <taxon>Hemiptera</taxon>
        <taxon>Heteroptera</taxon>
        <taxon>Panheteroptera</taxon>
        <taxon>Cimicomorpha</taxon>
        <taxon>Miridae</taxon>
        <taxon>Mirini</taxon>
        <taxon>Lygus</taxon>
    </lineage>
</organism>
<dbReference type="Pfam" id="PF01728">
    <property type="entry name" value="FtsJ"/>
    <property type="match status" value="1"/>
</dbReference>
<proteinExistence type="predicted"/>
<reference evidence="5" key="2">
    <citation type="submission" date="2014-07" db="EMBL/GenBank/DDBJ databases">
        <authorList>
            <person name="Hull J."/>
        </authorList>
    </citation>
    <scope>NUCLEOTIDE SEQUENCE</scope>
</reference>
<evidence type="ECO:0000256" key="1">
    <source>
        <dbReference type="ARBA" id="ARBA00022603"/>
    </source>
</evidence>
<dbReference type="InterPro" id="IPR029063">
    <property type="entry name" value="SAM-dependent_MTases_sf"/>
</dbReference>
<dbReference type="PANTHER" id="PTHR10920:SF12">
    <property type="entry name" value="TRNA (CYTIDINE(32)_GUANOSINE(34)-2'-O)-METHYLTRANSFERASE-RELATED"/>
    <property type="match status" value="1"/>
</dbReference>
<gene>
    <name evidence="5" type="ORF">CM83_22454</name>
</gene>
<dbReference type="InterPro" id="IPR002877">
    <property type="entry name" value="RNA_MeTrfase_FtsJ_dom"/>
</dbReference>
<reference evidence="5" key="1">
    <citation type="journal article" date="2014" name="PLoS ONE">
        <title>Transcriptome-Based Identification of ABC Transporters in the Western Tarnished Plant Bug Lygus hesperus.</title>
        <authorList>
            <person name="Hull J.J."/>
            <person name="Chaney K."/>
            <person name="Geib S.M."/>
            <person name="Fabrick J.A."/>
            <person name="Brent C.S."/>
            <person name="Walsh D."/>
            <person name="Lavine L.C."/>
        </authorList>
    </citation>
    <scope>NUCLEOTIDE SEQUENCE</scope>
</reference>
<dbReference type="GO" id="GO:0005737">
    <property type="term" value="C:cytoplasm"/>
    <property type="evidence" value="ECO:0007669"/>
    <property type="project" value="TreeGrafter"/>
</dbReference>
<dbReference type="AlphaFoldDB" id="A0A0A9Z566"/>
<feature type="domain" description="Ribosomal RNA methyltransferase FtsJ" evidence="4">
    <location>
        <begin position="2"/>
        <end position="76"/>
    </location>
</feature>
<sequence>MHELDEYLQHQLLLAALTITTSILRPYGCFLTKMFRGPATPFLIAKASCFFQSVRIVKPPSSRNASLESFMLCQGFILPAEYVPRFVTCIRASANDHPCRGDSSSMYSHEEK</sequence>
<keyword evidence="2 5" id="KW-0808">Transferase</keyword>
<dbReference type="Gene3D" id="3.40.50.150">
    <property type="entry name" value="Vaccinia Virus protein VP39"/>
    <property type="match status" value="1"/>
</dbReference>
<dbReference type="EMBL" id="GBHO01006644">
    <property type="protein sequence ID" value="JAG36960.1"/>
    <property type="molecule type" value="Transcribed_RNA"/>
</dbReference>
<dbReference type="GO" id="GO:0030488">
    <property type="term" value="P:tRNA methylation"/>
    <property type="evidence" value="ECO:0007669"/>
    <property type="project" value="TreeGrafter"/>
</dbReference>
<dbReference type="GO" id="GO:0008175">
    <property type="term" value="F:tRNA methyltransferase activity"/>
    <property type="evidence" value="ECO:0007669"/>
    <property type="project" value="TreeGrafter"/>
</dbReference>
<keyword evidence="3" id="KW-0949">S-adenosyl-L-methionine</keyword>
<dbReference type="SUPFAM" id="SSF53335">
    <property type="entry name" value="S-adenosyl-L-methionine-dependent methyltransferases"/>
    <property type="match status" value="1"/>
</dbReference>
<accession>A0A0A9Z566</accession>
<name>A0A0A9Z566_LYGHE</name>
<keyword evidence="1 5" id="KW-0489">Methyltransferase</keyword>